<dbReference type="AlphaFoldDB" id="A0A0C9YGW2"/>
<protein>
    <submittedName>
        <fullName evidence="1">Uncharacterized protein</fullName>
    </submittedName>
</protein>
<gene>
    <name evidence="1" type="ORF">K443DRAFT_391182</name>
</gene>
<proteinExistence type="predicted"/>
<evidence type="ECO:0000313" key="2">
    <source>
        <dbReference type="Proteomes" id="UP000054477"/>
    </source>
</evidence>
<reference evidence="1 2" key="1">
    <citation type="submission" date="2014-04" db="EMBL/GenBank/DDBJ databases">
        <authorList>
            <consortium name="DOE Joint Genome Institute"/>
            <person name="Kuo A."/>
            <person name="Kohler A."/>
            <person name="Nagy L.G."/>
            <person name="Floudas D."/>
            <person name="Copeland A."/>
            <person name="Barry K.W."/>
            <person name="Cichocki N."/>
            <person name="Veneault-Fourrey C."/>
            <person name="LaButti K."/>
            <person name="Lindquist E.A."/>
            <person name="Lipzen A."/>
            <person name="Lundell T."/>
            <person name="Morin E."/>
            <person name="Murat C."/>
            <person name="Sun H."/>
            <person name="Tunlid A."/>
            <person name="Henrissat B."/>
            <person name="Grigoriev I.V."/>
            <person name="Hibbett D.S."/>
            <person name="Martin F."/>
            <person name="Nordberg H.P."/>
            <person name="Cantor M.N."/>
            <person name="Hua S.X."/>
        </authorList>
    </citation>
    <scope>NUCLEOTIDE SEQUENCE [LARGE SCALE GENOMIC DNA]</scope>
    <source>
        <strain evidence="1 2">LaAM-08-1</strain>
    </source>
</reference>
<organism evidence="1 2">
    <name type="scientific">Laccaria amethystina LaAM-08-1</name>
    <dbReference type="NCBI Taxonomy" id="1095629"/>
    <lineage>
        <taxon>Eukaryota</taxon>
        <taxon>Fungi</taxon>
        <taxon>Dikarya</taxon>
        <taxon>Basidiomycota</taxon>
        <taxon>Agaricomycotina</taxon>
        <taxon>Agaricomycetes</taxon>
        <taxon>Agaricomycetidae</taxon>
        <taxon>Agaricales</taxon>
        <taxon>Agaricineae</taxon>
        <taxon>Hydnangiaceae</taxon>
        <taxon>Laccaria</taxon>
    </lineage>
</organism>
<dbReference type="HOGENOM" id="CLU_2360058_0_0_1"/>
<name>A0A0C9YGW2_9AGAR</name>
<keyword evidence="2" id="KW-1185">Reference proteome</keyword>
<reference evidence="2" key="2">
    <citation type="submission" date="2015-01" db="EMBL/GenBank/DDBJ databases">
        <title>Evolutionary Origins and Diversification of the Mycorrhizal Mutualists.</title>
        <authorList>
            <consortium name="DOE Joint Genome Institute"/>
            <consortium name="Mycorrhizal Genomics Consortium"/>
            <person name="Kohler A."/>
            <person name="Kuo A."/>
            <person name="Nagy L.G."/>
            <person name="Floudas D."/>
            <person name="Copeland A."/>
            <person name="Barry K.W."/>
            <person name="Cichocki N."/>
            <person name="Veneault-Fourrey C."/>
            <person name="LaButti K."/>
            <person name="Lindquist E.A."/>
            <person name="Lipzen A."/>
            <person name="Lundell T."/>
            <person name="Morin E."/>
            <person name="Murat C."/>
            <person name="Riley R."/>
            <person name="Ohm R."/>
            <person name="Sun H."/>
            <person name="Tunlid A."/>
            <person name="Henrissat B."/>
            <person name="Grigoriev I.V."/>
            <person name="Hibbett D.S."/>
            <person name="Martin F."/>
        </authorList>
    </citation>
    <scope>NUCLEOTIDE SEQUENCE [LARGE SCALE GENOMIC DNA]</scope>
    <source>
        <strain evidence="2">LaAM-08-1</strain>
    </source>
</reference>
<dbReference type="EMBL" id="KN838538">
    <property type="protein sequence ID" value="KIK09602.1"/>
    <property type="molecule type" value="Genomic_DNA"/>
</dbReference>
<accession>A0A0C9YGW2</accession>
<sequence>MTVLTQTHHSIPHRSRINVIFLQVGRSCRLPIFLLPNVVIRLFPKTSSIQQMALEYRRPVAMQQFQESIIDVYHILRALLAPLVGAEKKASVSRTS</sequence>
<evidence type="ECO:0000313" key="1">
    <source>
        <dbReference type="EMBL" id="KIK09602.1"/>
    </source>
</evidence>
<dbReference type="Proteomes" id="UP000054477">
    <property type="component" value="Unassembled WGS sequence"/>
</dbReference>